<dbReference type="PANTHER" id="PTHR42748">
    <property type="entry name" value="NITROGEN METABOLITE REPRESSION PROTEIN NMRA FAMILY MEMBER"/>
    <property type="match status" value="1"/>
</dbReference>
<dbReference type="OrthoDB" id="9997102at2759"/>
<accession>A0A8H6TT26</accession>
<feature type="domain" description="NmrA-like" evidence="3">
    <location>
        <begin position="42"/>
        <end position="276"/>
    </location>
</feature>
<dbReference type="Gene3D" id="3.40.50.720">
    <property type="entry name" value="NAD(P)-binding Rossmann-like Domain"/>
    <property type="match status" value="1"/>
</dbReference>
<dbReference type="AlphaFoldDB" id="A0A8H6TT26"/>
<name>A0A8H6TT26_MYCCL</name>
<dbReference type="GO" id="GO:0005634">
    <property type="term" value="C:nucleus"/>
    <property type="evidence" value="ECO:0007669"/>
    <property type="project" value="TreeGrafter"/>
</dbReference>
<dbReference type="Proteomes" id="UP000613580">
    <property type="component" value="Unassembled WGS sequence"/>
</dbReference>
<evidence type="ECO:0000256" key="2">
    <source>
        <dbReference type="ARBA" id="ARBA00022857"/>
    </source>
</evidence>
<reference evidence="4" key="1">
    <citation type="submission" date="2020-05" db="EMBL/GenBank/DDBJ databases">
        <title>Mycena genomes resolve the evolution of fungal bioluminescence.</title>
        <authorList>
            <person name="Tsai I.J."/>
        </authorList>
    </citation>
    <scope>NUCLEOTIDE SEQUENCE</scope>
    <source>
        <strain evidence="4">110903Hualien_Pintung</strain>
    </source>
</reference>
<keyword evidence="5" id="KW-1185">Reference proteome</keyword>
<dbReference type="SUPFAM" id="SSF51735">
    <property type="entry name" value="NAD(P)-binding Rossmann-fold domains"/>
    <property type="match status" value="1"/>
</dbReference>
<evidence type="ECO:0000313" key="5">
    <source>
        <dbReference type="Proteomes" id="UP000613580"/>
    </source>
</evidence>
<organism evidence="4 5">
    <name type="scientific">Mycena chlorophos</name>
    <name type="common">Agaric fungus</name>
    <name type="synonym">Agaricus chlorophos</name>
    <dbReference type="NCBI Taxonomy" id="658473"/>
    <lineage>
        <taxon>Eukaryota</taxon>
        <taxon>Fungi</taxon>
        <taxon>Dikarya</taxon>
        <taxon>Basidiomycota</taxon>
        <taxon>Agaricomycotina</taxon>
        <taxon>Agaricomycetes</taxon>
        <taxon>Agaricomycetidae</taxon>
        <taxon>Agaricales</taxon>
        <taxon>Marasmiineae</taxon>
        <taxon>Mycenaceae</taxon>
        <taxon>Mycena</taxon>
    </lineage>
</organism>
<evidence type="ECO:0000313" key="4">
    <source>
        <dbReference type="EMBL" id="KAF7323468.1"/>
    </source>
</evidence>
<comment type="caution">
    <text evidence="4">The sequence shown here is derived from an EMBL/GenBank/DDBJ whole genome shotgun (WGS) entry which is preliminary data.</text>
</comment>
<gene>
    <name evidence="4" type="ORF">HMN09_00127800</name>
</gene>
<sequence>MNREQHFSAGDPESTLVCGASANTQLVSFPMASSDSELKARAIIVMLATGKQGSAVVRALAKANAAALAASQPMPWFILAQTRNPPSGTPQPNTIFALPGVHGLKGDPTRPHALFEEENLPTDTPLPVYGVFSAQQSADNVKGVEGEVVEGKALADAARMYGIQHFVHSSVQFGSAKDRKSIVPHFESKRQIEEYIERTHPILPTTILRPVTFMDQLVIPELAHAQDPSKPTSSIASRLTRLIFANQLKPSTHQQFIAVSDIGVVAALTFAHPDMYLNPKREEDGSYLGADGRFKEVDLAGDQLSPLELETVWREVFTGNTQGFDEELRYRSFLLPLAAKLVGNGMKEVRLMFQWFNDSGFTTDIPALRAAYPGLKDFRTFLQQEVLLQASDPENS</sequence>
<dbReference type="PANTHER" id="PTHR42748:SF7">
    <property type="entry name" value="NMRA LIKE REDOX SENSOR 1-RELATED"/>
    <property type="match status" value="1"/>
</dbReference>
<evidence type="ECO:0000259" key="3">
    <source>
        <dbReference type="Pfam" id="PF05368"/>
    </source>
</evidence>
<protein>
    <submittedName>
        <fullName evidence="4">NmrA domain-containing protein</fullName>
    </submittedName>
</protein>
<dbReference type="InterPro" id="IPR008030">
    <property type="entry name" value="NmrA-like"/>
</dbReference>
<dbReference type="Pfam" id="PF05368">
    <property type="entry name" value="NmrA"/>
    <property type="match status" value="1"/>
</dbReference>
<dbReference type="InterPro" id="IPR036291">
    <property type="entry name" value="NAD(P)-bd_dom_sf"/>
</dbReference>
<keyword evidence="2" id="KW-0521">NADP</keyword>
<proteinExistence type="inferred from homology"/>
<dbReference type="InterPro" id="IPR051164">
    <property type="entry name" value="NmrA-like_oxidored"/>
</dbReference>
<comment type="similarity">
    <text evidence="1">Belongs to the NmrA-type oxidoreductase family.</text>
</comment>
<evidence type="ECO:0000256" key="1">
    <source>
        <dbReference type="ARBA" id="ARBA00006328"/>
    </source>
</evidence>
<dbReference type="EMBL" id="JACAZE010000001">
    <property type="protein sequence ID" value="KAF7323468.1"/>
    <property type="molecule type" value="Genomic_DNA"/>
</dbReference>
<dbReference type="Gene3D" id="3.90.25.10">
    <property type="entry name" value="UDP-galactose 4-epimerase, domain 1"/>
    <property type="match status" value="1"/>
</dbReference>